<feature type="transmembrane region" description="Helical" evidence="7">
    <location>
        <begin position="341"/>
        <end position="363"/>
    </location>
</feature>
<keyword evidence="2" id="KW-1003">Cell membrane</keyword>
<feature type="region of interest" description="Disordered" evidence="6">
    <location>
        <begin position="485"/>
        <end position="549"/>
    </location>
</feature>
<evidence type="ECO:0000256" key="2">
    <source>
        <dbReference type="ARBA" id="ARBA00022475"/>
    </source>
</evidence>
<feature type="transmembrane region" description="Helical" evidence="7">
    <location>
        <begin position="310"/>
        <end position="329"/>
    </location>
</feature>
<evidence type="ECO:0000256" key="7">
    <source>
        <dbReference type="SAM" id="Phobius"/>
    </source>
</evidence>
<feature type="transmembrane region" description="Helical" evidence="7">
    <location>
        <begin position="225"/>
        <end position="247"/>
    </location>
</feature>
<evidence type="ECO:0000256" key="1">
    <source>
        <dbReference type="ARBA" id="ARBA00004651"/>
    </source>
</evidence>
<reference evidence="8 9" key="1">
    <citation type="submission" date="2020-08" db="EMBL/GenBank/DDBJ databases">
        <authorList>
            <person name="Liu C."/>
            <person name="Sun Q."/>
        </authorList>
    </citation>
    <scope>NUCLEOTIDE SEQUENCE [LARGE SCALE GENOMIC DNA]</scope>
    <source>
        <strain evidence="8 9">N22</strain>
    </source>
</reference>
<comment type="subcellular location">
    <subcellularLocation>
        <location evidence="1">Cell membrane</location>
        <topology evidence="1">Multi-pass membrane protein</topology>
    </subcellularLocation>
</comment>
<evidence type="ECO:0000313" key="9">
    <source>
        <dbReference type="Proteomes" id="UP000587396"/>
    </source>
</evidence>
<dbReference type="PANTHER" id="PTHR39087">
    <property type="entry name" value="UPF0104 MEMBRANE PROTEIN MJ1595"/>
    <property type="match status" value="1"/>
</dbReference>
<feature type="transmembrane region" description="Helical" evidence="7">
    <location>
        <begin position="73"/>
        <end position="99"/>
    </location>
</feature>
<name>A0A842JLN7_9ACTN</name>
<evidence type="ECO:0000256" key="3">
    <source>
        <dbReference type="ARBA" id="ARBA00022692"/>
    </source>
</evidence>
<feature type="transmembrane region" description="Helical" evidence="7">
    <location>
        <begin position="433"/>
        <end position="450"/>
    </location>
</feature>
<feature type="transmembrane region" description="Helical" evidence="7">
    <location>
        <begin position="121"/>
        <end position="140"/>
    </location>
</feature>
<keyword evidence="5 7" id="KW-0472">Membrane</keyword>
<comment type="caution">
    <text evidence="8">The sequence shown here is derived from an EMBL/GenBank/DDBJ whole genome shotgun (WGS) entry which is preliminary data.</text>
</comment>
<evidence type="ECO:0000256" key="4">
    <source>
        <dbReference type="ARBA" id="ARBA00022989"/>
    </source>
</evidence>
<feature type="transmembrane region" description="Helical" evidence="7">
    <location>
        <begin position="147"/>
        <end position="169"/>
    </location>
</feature>
<dbReference type="Proteomes" id="UP000587396">
    <property type="component" value="Unassembled WGS sequence"/>
</dbReference>
<organism evidence="8 9">
    <name type="scientific">Gordonibacter massiliensis</name>
    <name type="common">ex Traore et al. 2017</name>
    <dbReference type="NCBI Taxonomy" id="1841863"/>
    <lineage>
        <taxon>Bacteria</taxon>
        <taxon>Bacillati</taxon>
        <taxon>Actinomycetota</taxon>
        <taxon>Coriobacteriia</taxon>
        <taxon>Eggerthellales</taxon>
        <taxon>Eggerthellaceae</taxon>
        <taxon>Gordonibacter</taxon>
    </lineage>
</organism>
<dbReference type="PANTHER" id="PTHR39087:SF2">
    <property type="entry name" value="UPF0104 MEMBRANE PROTEIN MJ1595"/>
    <property type="match status" value="1"/>
</dbReference>
<proteinExistence type="predicted"/>
<keyword evidence="9" id="KW-1185">Reference proteome</keyword>
<feature type="transmembrane region" description="Helical" evidence="7">
    <location>
        <begin position="383"/>
        <end position="404"/>
    </location>
</feature>
<keyword evidence="4 7" id="KW-1133">Transmembrane helix</keyword>
<dbReference type="AlphaFoldDB" id="A0A842JLN7"/>
<dbReference type="InterPro" id="IPR022791">
    <property type="entry name" value="L-PG_synthase/AglD"/>
</dbReference>
<feature type="transmembrane region" description="Helical" evidence="7">
    <location>
        <begin position="253"/>
        <end position="270"/>
    </location>
</feature>
<evidence type="ECO:0000313" key="8">
    <source>
        <dbReference type="EMBL" id="MBC2890100.1"/>
    </source>
</evidence>
<gene>
    <name evidence="8" type="ORF">H7313_12225</name>
</gene>
<evidence type="ECO:0000256" key="5">
    <source>
        <dbReference type="ARBA" id="ARBA00023136"/>
    </source>
</evidence>
<protein>
    <submittedName>
        <fullName evidence="8">Flippase-like domain-containing protein</fullName>
    </submittedName>
</protein>
<evidence type="ECO:0000256" key="6">
    <source>
        <dbReference type="SAM" id="MobiDB-lite"/>
    </source>
</evidence>
<feature type="transmembrane region" description="Helical" evidence="7">
    <location>
        <begin position="31"/>
        <end position="52"/>
    </location>
</feature>
<keyword evidence="3 7" id="KW-0812">Transmembrane</keyword>
<dbReference type="RefSeq" id="WP_185905841.1">
    <property type="nucleotide sequence ID" value="NZ_JACMSE010000009.1"/>
</dbReference>
<feature type="transmembrane region" description="Helical" evidence="7">
    <location>
        <begin position="409"/>
        <end position="427"/>
    </location>
</feature>
<accession>A0A842JLN7</accession>
<dbReference type="GO" id="GO:0005886">
    <property type="term" value="C:plasma membrane"/>
    <property type="evidence" value="ECO:0007669"/>
    <property type="project" value="UniProtKB-SubCell"/>
</dbReference>
<dbReference type="Pfam" id="PF03706">
    <property type="entry name" value="LPG_synthase_TM"/>
    <property type="match status" value="1"/>
</dbReference>
<dbReference type="EMBL" id="JACMSE010000009">
    <property type="protein sequence ID" value="MBC2890100.1"/>
    <property type="molecule type" value="Genomic_DNA"/>
</dbReference>
<sequence>MKKALLLVLGIVAVCFLIANADYLASFLATLQTGALVPLVVACVLMLARHLVQAASYDAAFEAVGHKTGFWHNVILIFSLVFINTFCLFSGATGVAFIIDDAHRRGCDAGQSTSGAILSQIGYFAAILVISVIGFLTMLVSGSMNTLFLVGGLALAAVLAVLSSLFVTGYRKPRILFRVFLGVEALANRLLGLLKKHLKAGWGRKMAASFISSAGILAKNPQGTLVTVAYASFSAILNMACLVAIGYAFGFDHVTALVAAFAVAAISVILSPTPQGVGVVEAAIAAILTAHGCSLATATAIALVYRGIMFWIPFCIGAVLLSQSGFFADKKNPTEEQRHKDIGWIAGTLVLVVGLVNLGLALIPKTFEPFMALTEWINIGGLLIGPALIVGSVALIVLAVGLILRFRTAWALTVCALVLLAGAEFLYVNTWQVAVAAVVLTVWLFWKRAAFDRPVVLKGDAARIAREFRENVARFDRWRSARRAARDARPGEADAADSSTPAGTHGEEPGARGASAKGRFGISLRTDRPHRVAAKPADQPRKTSWEQQAEKGALLMRQVEREGILVGETSAKEDQPS</sequence>